<geneLocation type="mitochondrion" evidence="11"/>
<dbReference type="Proteomes" id="UP000290189">
    <property type="component" value="Unassembled WGS sequence"/>
</dbReference>
<feature type="repeat" description="WD" evidence="6">
    <location>
        <begin position="168"/>
        <end position="209"/>
    </location>
</feature>
<dbReference type="GO" id="GO:0007015">
    <property type="term" value="P:actin filament organization"/>
    <property type="evidence" value="ECO:0007669"/>
    <property type="project" value="TreeGrafter"/>
</dbReference>
<evidence type="ECO:0000259" key="9">
    <source>
        <dbReference type="SMART" id="SM01166"/>
    </source>
</evidence>
<dbReference type="FunFam" id="2.130.10.10:FF:000502">
    <property type="entry name" value="Coronin"/>
    <property type="match status" value="1"/>
</dbReference>
<feature type="repeat" description="WD" evidence="6">
    <location>
        <begin position="125"/>
        <end position="167"/>
    </location>
</feature>
<sequence length="442" mass="48578">MSGRFVRASKFRHVVGVPAKKTEAYQDISAAATGEGNYIKANCRFFAVSKPGGGGPVVVHPLDKLVRLDNNPPTVNVHKAKVIDFDWHPFMDTLIATAGEDNQVKVSVVPDEGLTDHITEATVDLSGHQKKAALVHFHPTANNILASSGYDHVIKVWDIEKQGEVLDISDHTDLIQSFEWNATGSQVVSTCKDKYLRLFDPRSPKDVQKTEGMGGGKSSRAVWMSDKGDKICVVGFSKTSMRQIKLWDPRKLGDAFAELDLDQSAGVIMPFYDPDTSILYLGGKGDGNIRYYEMTDEAPYLHIISEYRSNEPQKGLDFIPKRACDTAKCEIARALRLNRDWIEPVSFQVPRKSDNFQPDLYPDTYAGVPAMTADEWLSGTNRSPPLTSMDPATKGKATGPALTTKTSAAATFAPKKSVAELEAELAKAYERIKVLEGQLASK</sequence>
<evidence type="ECO:0000256" key="6">
    <source>
        <dbReference type="PROSITE-ProRule" id="PRU00221"/>
    </source>
</evidence>
<dbReference type="SUPFAM" id="SSF50978">
    <property type="entry name" value="WD40 repeat-like"/>
    <property type="match status" value="1"/>
</dbReference>
<dbReference type="InterPro" id="IPR036322">
    <property type="entry name" value="WD40_repeat_dom_sf"/>
</dbReference>
<dbReference type="PROSITE" id="PS00678">
    <property type="entry name" value="WD_REPEATS_1"/>
    <property type="match status" value="1"/>
</dbReference>
<accession>A0A0G4J4G4</accession>
<evidence type="ECO:0000256" key="5">
    <source>
        <dbReference type="ARBA" id="ARBA00023203"/>
    </source>
</evidence>
<dbReference type="SMART" id="SM01166">
    <property type="entry name" value="DUF1899"/>
    <property type="match status" value="1"/>
</dbReference>
<keyword evidence="5" id="KW-0009">Actin-binding</keyword>
<dbReference type="AlphaFoldDB" id="A0A0G4J4G4"/>
<gene>
    <name evidence="10" type="ORF">PBRA_008986</name>
    <name evidence="11" type="ORF">PLBR_LOCUS2986</name>
</gene>
<reference evidence="11 13" key="2">
    <citation type="submission" date="2018-03" db="EMBL/GenBank/DDBJ databases">
        <authorList>
            <person name="Fogelqvist J."/>
        </authorList>
    </citation>
    <scope>NUCLEOTIDE SEQUENCE [LARGE SCALE GENOMIC DNA]</scope>
</reference>
<protein>
    <recommendedName>
        <fullName evidence="7">Coronin</fullName>
    </recommendedName>
</protein>
<dbReference type="Pfam" id="PF08953">
    <property type="entry name" value="DUF1899"/>
    <property type="match status" value="1"/>
</dbReference>
<dbReference type="STRING" id="37360.A0A0G4J4G4"/>
<dbReference type="Pfam" id="PF00400">
    <property type="entry name" value="WD40"/>
    <property type="match status" value="2"/>
</dbReference>
<dbReference type="EMBL" id="CDSF01000126">
    <property type="protein sequence ID" value="CEP02402.1"/>
    <property type="molecule type" value="Genomic_DNA"/>
</dbReference>
<evidence type="ECO:0000313" key="11">
    <source>
        <dbReference type="EMBL" id="SPQ95771.1"/>
    </source>
</evidence>
<organism evidence="10 12">
    <name type="scientific">Plasmodiophora brassicae</name>
    <name type="common">Clubroot disease agent</name>
    <dbReference type="NCBI Taxonomy" id="37360"/>
    <lineage>
        <taxon>Eukaryota</taxon>
        <taxon>Sar</taxon>
        <taxon>Rhizaria</taxon>
        <taxon>Endomyxa</taxon>
        <taxon>Phytomyxea</taxon>
        <taxon>Plasmodiophorida</taxon>
        <taxon>Plasmodiophoridae</taxon>
        <taxon>Plasmodiophora</taxon>
    </lineage>
</organism>
<dbReference type="Proteomes" id="UP000039324">
    <property type="component" value="Unassembled WGS sequence"/>
</dbReference>
<evidence type="ECO:0000256" key="2">
    <source>
        <dbReference type="ARBA" id="ARBA00022574"/>
    </source>
</evidence>
<dbReference type="InterPro" id="IPR001680">
    <property type="entry name" value="WD40_rpt"/>
</dbReference>
<name>A0A0G4J4G4_PLABS</name>
<dbReference type="Pfam" id="PF16300">
    <property type="entry name" value="WD40_4"/>
    <property type="match status" value="1"/>
</dbReference>
<reference evidence="10 12" key="1">
    <citation type="submission" date="2015-02" db="EMBL/GenBank/DDBJ databases">
        <authorList>
            <person name="Chooi Y.-H."/>
        </authorList>
    </citation>
    <scope>NUCLEOTIDE SEQUENCE [LARGE SCALE GENOMIC DNA]</scope>
    <source>
        <strain evidence="10">E3</strain>
    </source>
</reference>
<dbReference type="InterPro" id="IPR015943">
    <property type="entry name" value="WD40/YVTN_repeat-like_dom_sf"/>
</dbReference>
<dbReference type="PANTHER" id="PTHR10856">
    <property type="entry name" value="CORONIN"/>
    <property type="match status" value="1"/>
</dbReference>
<keyword evidence="2 6" id="KW-0853">WD repeat</keyword>
<evidence type="ECO:0000256" key="8">
    <source>
        <dbReference type="SAM" id="MobiDB-lite"/>
    </source>
</evidence>
<dbReference type="Gene3D" id="2.130.10.10">
    <property type="entry name" value="YVTN repeat-like/Quinoprotein amine dehydrogenase"/>
    <property type="match status" value="1"/>
</dbReference>
<comment type="similarity">
    <text evidence="1 7">Belongs to the WD repeat coronin family.</text>
</comment>
<feature type="region of interest" description="Disordered" evidence="8">
    <location>
        <begin position="376"/>
        <end position="401"/>
    </location>
</feature>
<dbReference type="InterPro" id="IPR015048">
    <property type="entry name" value="DUF1899"/>
</dbReference>
<dbReference type="SMART" id="SM00320">
    <property type="entry name" value="WD40"/>
    <property type="match status" value="4"/>
</dbReference>
<proteinExistence type="inferred from homology"/>
<dbReference type="EMBL" id="OVEO01000004">
    <property type="protein sequence ID" value="SPQ95771.1"/>
    <property type="molecule type" value="Genomic_DNA"/>
</dbReference>
<evidence type="ECO:0000256" key="1">
    <source>
        <dbReference type="ARBA" id="ARBA00009482"/>
    </source>
</evidence>
<evidence type="ECO:0000313" key="10">
    <source>
        <dbReference type="EMBL" id="CEP02402.1"/>
    </source>
</evidence>
<dbReference type="GO" id="GO:0051015">
    <property type="term" value="F:actin filament binding"/>
    <property type="evidence" value="ECO:0007669"/>
    <property type="project" value="TreeGrafter"/>
</dbReference>
<dbReference type="InterPro" id="IPR019775">
    <property type="entry name" value="WD40_repeat_CS"/>
</dbReference>
<keyword evidence="12" id="KW-1185">Reference proteome</keyword>
<dbReference type="PROSITE" id="PS50294">
    <property type="entry name" value="WD_REPEATS_REGION"/>
    <property type="match status" value="1"/>
</dbReference>
<evidence type="ECO:0000313" key="13">
    <source>
        <dbReference type="Proteomes" id="UP000290189"/>
    </source>
</evidence>
<evidence type="ECO:0000256" key="4">
    <source>
        <dbReference type="ARBA" id="ARBA00023054"/>
    </source>
</evidence>
<dbReference type="InterPro" id="IPR015505">
    <property type="entry name" value="Coronin"/>
</dbReference>
<feature type="domain" description="DUF1899" evidence="9">
    <location>
        <begin position="4"/>
        <end position="66"/>
    </location>
</feature>
<dbReference type="PROSITE" id="PS50082">
    <property type="entry name" value="WD_REPEATS_2"/>
    <property type="match status" value="2"/>
</dbReference>
<dbReference type="OMA" id="NFQDDIY"/>
<keyword evidence="11" id="KW-0496">Mitochondrion</keyword>
<evidence type="ECO:0000313" key="12">
    <source>
        <dbReference type="Proteomes" id="UP000039324"/>
    </source>
</evidence>
<evidence type="ECO:0000256" key="7">
    <source>
        <dbReference type="RuleBase" id="RU280818"/>
    </source>
</evidence>
<dbReference type="SMART" id="SM01167">
    <property type="entry name" value="DUF1900"/>
    <property type="match status" value="1"/>
</dbReference>
<keyword evidence="4" id="KW-0175">Coiled coil</keyword>
<evidence type="ECO:0000256" key="3">
    <source>
        <dbReference type="ARBA" id="ARBA00022737"/>
    </source>
</evidence>
<keyword evidence="3 7" id="KW-0677">Repeat</keyword>
<dbReference type="PANTHER" id="PTHR10856:SF0">
    <property type="entry name" value="CORONIN"/>
    <property type="match status" value="1"/>
</dbReference>
<dbReference type="OrthoDB" id="1850764at2759"/>